<evidence type="ECO:0000313" key="3">
    <source>
        <dbReference type="Proteomes" id="UP000515804"/>
    </source>
</evidence>
<name>A0A7G9SNF2_9GAMM</name>
<dbReference type="AlphaFoldDB" id="A0A7G9SNF2"/>
<dbReference type="RefSeq" id="WP_187551900.1">
    <property type="nucleotide sequence ID" value="NZ_BMZL01000014.1"/>
</dbReference>
<evidence type="ECO:0000256" key="1">
    <source>
        <dbReference type="SAM" id="Phobius"/>
    </source>
</evidence>
<proteinExistence type="predicted"/>
<evidence type="ECO:0000313" key="2">
    <source>
        <dbReference type="EMBL" id="QNN69377.1"/>
    </source>
</evidence>
<protein>
    <submittedName>
        <fullName evidence="2">Uncharacterized protein</fullName>
    </submittedName>
</protein>
<keyword evidence="1" id="KW-0472">Membrane</keyword>
<accession>A0A7G9SNF2</accession>
<sequence>MLSPLEQNVLIAVFVLTSIASLVLLVKLLRGSNSVAEKFVGAALLVIPFVGLLLYWFIHEESSPQSPLVPRGGERGAATQSWIAMKPFLDRLIQERRAQQHEDKRD</sequence>
<feature type="transmembrane region" description="Helical" evidence="1">
    <location>
        <begin position="6"/>
        <end position="27"/>
    </location>
</feature>
<dbReference type="KEGG" id="tcn:H9L16_11925"/>
<feature type="transmembrane region" description="Helical" evidence="1">
    <location>
        <begin position="39"/>
        <end position="58"/>
    </location>
</feature>
<keyword evidence="3" id="KW-1185">Reference proteome</keyword>
<reference evidence="2 3" key="1">
    <citation type="submission" date="2020-08" db="EMBL/GenBank/DDBJ databases">
        <title>Genome sequence of Thermomonas carbonis KCTC 42013T.</title>
        <authorList>
            <person name="Hyun D.-W."/>
            <person name="Bae J.-W."/>
        </authorList>
    </citation>
    <scope>NUCLEOTIDE SEQUENCE [LARGE SCALE GENOMIC DNA]</scope>
    <source>
        <strain evidence="2 3">KCTC 42013</strain>
    </source>
</reference>
<dbReference type="Proteomes" id="UP000515804">
    <property type="component" value="Chromosome"/>
</dbReference>
<keyword evidence="1" id="KW-1133">Transmembrane helix</keyword>
<organism evidence="2 3">
    <name type="scientific">Thermomonas carbonis</name>
    <dbReference type="NCBI Taxonomy" id="1463158"/>
    <lineage>
        <taxon>Bacteria</taxon>
        <taxon>Pseudomonadati</taxon>
        <taxon>Pseudomonadota</taxon>
        <taxon>Gammaproteobacteria</taxon>
        <taxon>Lysobacterales</taxon>
        <taxon>Lysobacteraceae</taxon>
        <taxon>Thermomonas</taxon>
    </lineage>
</organism>
<gene>
    <name evidence="2" type="ORF">H9L16_11925</name>
</gene>
<keyword evidence="1" id="KW-0812">Transmembrane</keyword>
<dbReference type="EMBL" id="CP060719">
    <property type="protein sequence ID" value="QNN69377.1"/>
    <property type="molecule type" value="Genomic_DNA"/>
</dbReference>